<feature type="chain" id="PRO_5043695455" description="Transmembrane protein 145" evidence="8">
    <location>
        <begin position="21"/>
        <end position="821"/>
    </location>
</feature>
<feature type="compositionally biased region" description="Low complexity" evidence="6">
    <location>
        <begin position="133"/>
        <end position="150"/>
    </location>
</feature>
<name>A0AAU9URT0_EUPED</name>
<feature type="domain" description="GPR180-like N-terminal" evidence="10">
    <location>
        <begin position="253"/>
        <end position="307"/>
    </location>
</feature>
<evidence type="ECO:0000259" key="10">
    <source>
        <dbReference type="Pfam" id="PF21892"/>
    </source>
</evidence>
<organism evidence="11 12">
    <name type="scientific">Euphydryas editha</name>
    <name type="common">Edith's checkerspot</name>
    <dbReference type="NCBI Taxonomy" id="104508"/>
    <lineage>
        <taxon>Eukaryota</taxon>
        <taxon>Metazoa</taxon>
        <taxon>Ecdysozoa</taxon>
        <taxon>Arthropoda</taxon>
        <taxon>Hexapoda</taxon>
        <taxon>Insecta</taxon>
        <taxon>Pterygota</taxon>
        <taxon>Neoptera</taxon>
        <taxon>Endopterygota</taxon>
        <taxon>Lepidoptera</taxon>
        <taxon>Glossata</taxon>
        <taxon>Ditrysia</taxon>
        <taxon>Papilionoidea</taxon>
        <taxon>Nymphalidae</taxon>
        <taxon>Nymphalinae</taxon>
        <taxon>Euphydryas</taxon>
    </lineage>
</organism>
<evidence type="ECO:0000256" key="1">
    <source>
        <dbReference type="ARBA" id="ARBA00004141"/>
    </source>
</evidence>
<dbReference type="Pfam" id="PF10192">
    <property type="entry name" value="GPR180-TMEM145_TM"/>
    <property type="match status" value="1"/>
</dbReference>
<feature type="compositionally biased region" description="Basic and acidic residues" evidence="6">
    <location>
        <begin position="798"/>
        <end position="807"/>
    </location>
</feature>
<dbReference type="EMBL" id="CAKOGL010000024">
    <property type="protein sequence ID" value="CAH2101888.1"/>
    <property type="molecule type" value="Genomic_DNA"/>
</dbReference>
<accession>A0AAU9URT0</accession>
<evidence type="ECO:0000313" key="11">
    <source>
        <dbReference type="EMBL" id="CAH2101888.1"/>
    </source>
</evidence>
<evidence type="ECO:0008006" key="13">
    <source>
        <dbReference type="Google" id="ProtNLM"/>
    </source>
</evidence>
<feature type="region of interest" description="Disordered" evidence="6">
    <location>
        <begin position="763"/>
        <end position="821"/>
    </location>
</feature>
<feature type="transmembrane region" description="Helical" evidence="7">
    <location>
        <begin position="402"/>
        <end position="423"/>
    </location>
</feature>
<feature type="signal peptide" evidence="8">
    <location>
        <begin position="1"/>
        <end position="20"/>
    </location>
</feature>
<evidence type="ECO:0000256" key="2">
    <source>
        <dbReference type="ARBA" id="ARBA00022692"/>
    </source>
</evidence>
<dbReference type="PANTHER" id="PTHR23252:SF24">
    <property type="entry name" value="TRANSMEMBRANE PROTEIN 145"/>
    <property type="match status" value="1"/>
</dbReference>
<evidence type="ECO:0000256" key="8">
    <source>
        <dbReference type="SAM" id="SignalP"/>
    </source>
</evidence>
<feature type="domain" description="GPR180-like N-terminal" evidence="10">
    <location>
        <begin position="23"/>
        <end position="121"/>
    </location>
</feature>
<evidence type="ECO:0000259" key="9">
    <source>
        <dbReference type="Pfam" id="PF10192"/>
    </source>
</evidence>
<keyword evidence="2 7" id="KW-0812">Transmembrane</keyword>
<feature type="transmembrane region" description="Helical" evidence="7">
    <location>
        <begin position="508"/>
        <end position="530"/>
    </location>
</feature>
<dbReference type="GO" id="GO:0016020">
    <property type="term" value="C:membrane"/>
    <property type="evidence" value="ECO:0007669"/>
    <property type="project" value="UniProtKB-SubCell"/>
</dbReference>
<feature type="compositionally biased region" description="Polar residues" evidence="6">
    <location>
        <begin position="776"/>
        <end position="796"/>
    </location>
</feature>
<comment type="subcellular location">
    <subcellularLocation>
        <location evidence="1">Membrane</location>
        <topology evidence="1">Multi-pass membrane protein</topology>
    </subcellularLocation>
</comment>
<dbReference type="InterPro" id="IPR019336">
    <property type="entry name" value="GPR180/TMEM145_TM"/>
</dbReference>
<keyword evidence="4 7" id="KW-0472">Membrane</keyword>
<reference evidence="11" key="1">
    <citation type="submission" date="2022-03" db="EMBL/GenBank/DDBJ databases">
        <authorList>
            <person name="Tunstrom K."/>
        </authorList>
    </citation>
    <scope>NUCLEOTIDE SEQUENCE</scope>
</reference>
<feature type="transmembrane region" description="Helical" evidence="7">
    <location>
        <begin position="329"/>
        <end position="356"/>
    </location>
</feature>
<feature type="transmembrane region" description="Helical" evidence="7">
    <location>
        <begin position="478"/>
        <end position="496"/>
    </location>
</feature>
<evidence type="ECO:0000256" key="3">
    <source>
        <dbReference type="ARBA" id="ARBA00022989"/>
    </source>
</evidence>
<evidence type="ECO:0000256" key="6">
    <source>
        <dbReference type="SAM" id="MobiDB-lite"/>
    </source>
</evidence>
<evidence type="ECO:0000256" key="4">
    <source>
        <dbReference type="ARBA" id="ARBA00023136"/>
    </source>
</evidence>
<comment type="caution">
    <text evidence="11">The sequence shown here is derived from an EMBL/GenBank/DDBJ whole genome shotgun (WGS) entry which is preliminary data.</text>
</comment>
<feature type="transmembrane region" description="Helical" evidence="7">
    <location>
        <begin position="368"/>
        <end position="390"/>
    </location>
</feature>
<proteinExistence type="predicted"/>
<dbReference type="GO" id="GO:0019236">
    <property type="term" value="P:response to pheromone"/>
    <property type="evidence" value="ECO:0007669"/>
    <property type="project" value="InterPro"/>
</dbReference>
<dbReference type="Proteomes" id="UP001153954">
    <property type="component" value="Unassembled WGS sequence"/>
</dbReference>
<keyword evidence="5" id="KW-0325">Glycoprotein</keyword>
<sequence>MVPATVQILCLLASVVGVRGKWVEGRVDTKENWAFLARFCFLSLEGQFEYLIEFERDMGTPNLLLYYDDDSQWPAVYHSTKTCKQREAVLNKGGQNQIVKLSHWYPDTEFSGCILTQANKELPAVKSTTSATPKSTNNPSLKSKSKNSTKIDLPADPSYYDQFLKTTTPKPISTIVDTNSTTWYELLPTDDFNSTTTGLPDDEFWENIGPENNTRRSENLRDVELLFDNHSNTGRKIKRSTFELYERFRRRRLHSESNQKEVSNSNTNTVKFIVSCHNSRRFRSARERWWFIAISNCDSPKGLDLRYKFLMTNGPSGDFWHEHFSADEFYVLPILLAYTFAYVIVMVAVVMCSVELRCRHLLHATYKLFLASLTAQHAGVVLQALAYTRYAYNGIGSPTAKVTGQLLCGISETTFLLLLILMAKGYTITRGRLKVAFTVKLTIFMCCYVLTYVVLFIYQAKAFDPGEVLYLYESPAGYGLIVLRVAAWCAFAYATFFTVKKYPEKNMFYCPFFICGTLWFYAGPLFILTANSYIDKWVRESVVTAVLLFITFCGHVMFLLLTLPVFANKNFPYHVRTTQIGVMEVTHSSGLDRFGPTAYHPSDGAAQTVIIPLTRRTEELIGNMYSQYMATAPPIPIENETPKLNGIKKIESNKYNNGLVPQASTETNSSEDINPSIDKIFTIDSQMSKIEQQTRENNVSMSISNQSVLPDNENLSTTGESDKVDLPLVLRSKRNILEPIKRDVPVWSLAKGPSVVAMHLKASTSLTDEDTPETPPIQSNGKRPSIRSLQSSSGDISTIHEGREKSYVRTPTDIFTVPTRG</sequence>
<feature type="region of interest" description="Disordered" evidence="6">
    <location>
        <begin position="124"/>
        <end position="150"/>
    </location>
</feature>
<dbReference type="AlphaFoldDB" id="A0AAU9URT0"/>
<feature type="domain" description="GPR180/TMEM145 transmembrane" evidence="9">
    <location>
        <begin position="342"/>
        <end position="558"/>
    </location>
</feature>
<evidence type="ECO:0000256" key="7">
    <source>
        <dbReference type="SAM" id="Phobius"/>
    </source>
</evidence>
<dbReference type="InterPro" id="IPR053880">
    <property type="entry name" value="GPR180-like_N"/>
</dbReference>
<keyword evidence="3 7" id="KW-1133">Transmembrane helix</keyword>
<dbReference type="GO" id="GO:0007186">
    <property type="term" value="P:G protein-coupled receptor signaling pathway"/>
    <property type="evidence" value="ECO:0007669"/>
    <property type="project" value="InterPro"/>
</dbReference>
<keyword evidence="8" id="KW-0732">Signal</keyword>
<dbReference type="Pfam" id="PF21892">
    <property type="entry name" value="TMEM145_N"/>
    <property type="match status" value="2"/>
</dbReference>
<evidence type="ECO:0000256" key="5">
    <source>
        <dbReference type="ARBA" id="ARBA00023180"/>
    </source>
</evidence>
<gene>
    <name evidence="11" type="ORF">EEDITHA_LOCUS16599</name>
</gene>
<protein>
    <recommendedName>
        <fullName evidence="13">Transmembrane protein 145</fullName>
    </recommendedName>
</protein>
<feature type="transmembrane region" description="Helical" evidence="7">
    <location>
        <begin position="435"/>
        <end position="458"/>
    </location>
</feature>
<dbReference type="InterPro" id="IPR047831">
    <property type="entry name" value="GPR180/TMEM145"/>
</dbReference>
<feature type="transmembrane region" description="Helical" evidence="7">
    <location>
        <begin position="542"/>
        <end position="566"/>
    </location>
</feature>
<keyword evidence="12" id="KW-1185">Reference proteome</keyword>
<dbReference type="PANTHER" id="PTHR23252">
    <property type="entry name" value="INTIMAL THICKNESS RECEPTOR-RELATED"/>
    <property type="match status" value="1"/>
</dbReference>
<evidence type="ECO:0000313" key="12">
    <source>
        <dbReference type="Proteomes" id="UP001153954"/>
    </source>
</evidence>